<dbReference type="Pfam" id="PF21948">
    <property type="entry name" value="LplA-B_cat"/>
    <property type="match status" value="1"/>
</dbReference>
<protein>
    <submittedName>
        <fullName evidence="2">Lipoate-protein ligase A</fullName>
    </submittedName>
</protein>
<organism evidence="2 3">
    <name type="scientific">Chromatocurvus halotolerans</name>
    <dbReference type="NCBI Taxonomy" id="1132028"/>
    <lineage>
        <taxon>Bacteria</taxon>
        <taxon>Pseudomonadati</taxon>
        <taxon>Pseudomonadota</taxon>
        <taxon>Gammaproteobacteria</taxon>
        <taxon>Cellvibrionales</taxon>
        <taxon>Halieaceae</taxon>
        <taxon>Chromatocurvus</taxon>
    </lineage>
</organism>
<evidence type="ECO:0000259" key="1">
    <source>
        <dbReference type="PROSITE" id="PS51733"/>
    </source>
</evidence>
<name>A0A4R2L390_9GAMM</name>
<keyword evidence="3" id="KW-1185">Reference proteome</keyword>
<dbReference type="InterPro" id="IPR004143">
    <property type="entry name" value="BPL_LPL_catalytic"/>
</dbReference>
<dbReference type="AlphaFoldDB" id="A0A4R2L390"/>
<reference evidence="2 3" key="1">
    <citation type="submission" date="2019-03" db="EMBL/GenBank/DDBJ databases">
        <title>Genomic Encyclopedia of Type Strains, Phase IV (KMG-IV): sequencing the most valuable type-strain genomes for metagenomic binning, comparative biology and taxonomic classification.</title>
        <authorList>
            <person name="Goeker M."/>
        </authorList>
    </citation>
    <scope>NUCLEOTIDE SEQUENCE [LARGE SCALE GENOMIC DNA]</scope>
    <source>
        <strain evidence="2 3">DSM 23344</strain>
    </source>
</reference>
<dbReference type="Gene3D" id="3.30.930.10">
    <property type="entry name" value="Bira Bifunctional Protein, Domain 2"/>
    <property type="match status" value="1"/>
</dbReference>
<dbReference type="Proteomes" id="UP000294980">
    <property type="component" value="Unassembled WGS sequence"/>
</dbReference>
<keyword evidence="2" id="KW-0436">Ligase</keyword>
<dbReference type="EMBL" id="SLWX01000001">
    <property type="protein sequence ID" value="TCO78399.1"/>
    <property type="molecule type" value="Genomic_DNA"/>
</dbReference>
<dbReference type="PROSITE" id="PS51733">
    <property type="entry name" value="BPL_LPL_CATALYTIC"/>
    <property type="match status" value="1"/>
</dbReference>
<evidence type="ECO:0000313" key="2">
    <source>
        <dbReference type="EMBL" id="TCO78399.1"/>
    </source>
</evidence>
<dbReference type="SUPFAM" id="SSF55681">
    <property type="entry name" value="Class II aaRS and biotin synthetases"/>
    <property type="match status" value="1"/>
</dbReference>
<dbReference type="GO" id="GO:0016874">
    <property type="term" value="F:ligase activity"/>
    <property type="evidence" value="ECO:0007669"/>
    <property type="project" value="UniProtKB-KW"/>
</dbReference>
<sequence length="253" mass="27575">MDMQVFHCDSAQAEIHWLAANTRARDPNPRVLICHYREPAVIFGLSQPPDRALQQRLETAGVSWVRRRSGGGIVYAGPWMLGVSLILPANHPLGAMEPVPAYGWFGGLWQDMLAQLGVDSSLPDRETILASRREAESRDIDWACYAAMGHGELGSSERATRKILGIAQIRTRAASTLVAGLHLDRADWRALCALLGKPQEQGEHLARINASLMELVPARGSTATASLAAGVEETFLPLVRQALDCENPGHACR</sequence>
<accession>A0A4R2L390</accession>
<proteinExistence type="predicted"/>
<comment type="caution">
    <text evidence="2">The sequence shown here is derived from an EMBL/GenBank/DDBJ whole genome shotgun (WGS) entry which is preliminary data.</text>
</comment>
<feature type="domain" description="BPL/LPL catalytic" evidence="1">
    <location>
        <begin position="26"/>
        <end position="239"/>
    </location>
</feature>
<dbReference type="InterPro" id="IPR045864">
    <property type="entry name" value="aa-tRNA-synth_II/BPL/LPL"/>
</dbReference>
<gene>
    <name evidence="2" type="ORF">EV688_101216</name>
</gene>
<evidence type="ECO:0000313" key="3">
    <source>
        <dbReference type="Proteomes" id="UP000294980"/>
    </source>
</evidence>